<evidence type="ECO:0000313" key="2">
    <source>
        <dbReference type="Proteomes" id="UP000234505"/>
    </source>
</evidence>
<name>A0A2J4RK33_9ENTR</name>
<evidence type="ECO:0000313" key="1">
    <source>
        <dbReference type="EMBL" id="PLL43691.1"/>
    </source>
</evidence>
<dbReference type="Gene3D" id="1.10.260.40">
    <property type="entry name" value="lambda repressor-like DNA-binding domains"/>
    <property type="match status" value="1"/>
</dbReference>
<dbReference type="GO" id="GO:0003677">
    <property type="term" value="F:DNA binding"/>
    <property type="evidence" value="ECO:0007669"/>
    <property type="project" value="InterPro"/>
</dbReference>
<accession>A0A2J4RK33</accession>
<dbReference type="InterPro" id="IPR031856">
    <property type="entry name" value="YdaS_toxin-like"/>
</dbReference>
<dbReference type="SUPFAM" id="SSF47413">
    <property type="entry name" value="lambda repressor-like DNA-binding domains"/>
    <property type="match status" value="1"/>
</dbReference>
<dbReference type="EMBL" id="PIDS01000057">
    <property type="protein sequence ID" value="PLL43691.1"/>
    <property type="molecule type" value="Genomic_DNA"/>
</dbReference>
<reference evidence="1 2" key="1">
    <citation type="submission" date="2017-11" db="EMBL/GenBank/DDBJ databases">
        <authorList>
            <person name="Han C.G."/>
        </authorList>
    </citation>
    <scope>NUCLEOTIDE SEQUENCE [LARGE SCALE GENOMIC DNA]</scope>
    <source>
        <strain evidence="1 2">A11</strain>
    </source>
</reference>
<dbReference type="Proteomes" id="UP000234505">
    <property type="component" value="Unassembled WGS sequence"/>
</dbReference>
<reference evidence="1 2" key="2">
    <citation type="submission" date="2018-01" db="EMBL/GenBank/DDBJ databases">
        <title>Genomic study of Klebsiella pneumoniae.</title>
        <authorList>
            <person name="Yang Y."/>
            <person name="Bicalho R."/>
        </authorList>
    </citation>
    <scope>NUCLEOTIDE SEQUENCE [LARGE SCALE GENOMIC DNA]</scope>
    <source>
        <strain evidence="1 2">A11</strain>
    </source>
</reference>
<dbReference type="InterPro" id="IPR001387">
    <property type="entry name" value="Cro/C1-type_HTH"/>
</dbReference>
<sequence>MKQKNSLEAIREACRIVGGQAALSRNLGVSSPTVNQWTKGTRQIPAERCLGIEKATGGTVTCEELRPDIDWAYLRGVGMRKVNLTASNL</sequence>
<dbReference type="CDD" id="cd00093">
    <property type="entry name" value="HTH_XRE"/>
    <property type="match status" value="1"/>
</dbReference>
<dbReference type="Pfam" id="PF15943">
    <property type="entry name" value="YdaS_toxin"/>
    <property type="match status" value="1"/>
</dbReference>
<gene>
    <name evidence="1" type="ORF">CWN50_03540</name>
</gene>
<proteinExistence type="predicted"/>
<organism evidence="1 2">
    <name type="scientific">Klebsiella michiganensis</name>
    <dbReference type="NCBI Taxonomy" id="1134687"/>
    <lineage>
        <taxon>Bacteria</taxon>
        <taxon>Pseudomonadati</taxon>
        <taxon>Pseudomonadota</taxon>
        <taxon>Gammaproteobacteria</taxon>
        <taxon>Enterobacterales</taxon>
        <taxon>Enterobacteriaceae</taxon>
        <taxon>Klebsiella/Raoultella group</taxon>
        <taxon>Klebsiella</taxon>
    </lineage>
</organism>
<dbReference type="RefSeq" id="WP_071995740.1">
    <property type="nucleotide sequence ID" value="NZ_JASUVI010000001.1"/>
</dbReference>
<protein>
    <submittedName>
        <fullName evidence="1">Cro/Cl family transcriptional regulator</fullName>
    </submittedName>
</protein>
<comment type="caution">
    <text evidence="1">The sequence shown here is derived from an EMBL/GenBank/DDBJ whole genome shotgun (WGS) entry which is preliminary data.</text>
</comment>
<dbReference type="InterPro" id="IPR010982">
    <property type="entry name" value="Lambda_DNA-bd_dom_sf"/>
</dbReference>
<dbReference type="AlphaFoldDB" id="A0A2J4RK33"/>